<dbReference type="GO" id="GO:0016787">
    <property type="term" value="F:hydrolase activity"/>
    <property type="evidence" value="ECO:0007669"/>
    <property type="project" value="UniProtKB-KW"/>
</dbReference>
<dbReference type="EMBL" id="PYGC01000001">
    <property type="protein sequence ID" value="PSK85572.1"/>
    <property type="molecule type" value="Genomic_DNA"/>
</dbReference>
<dbReference type="CDD" id="cd07713">
    <property type="entry name" value="DHPS-like_MBL-fold"/>
    <property type="match status" value="1"/>
</dbReference>
<proteinExistence type="predicted"/>
<dbReference type="Gene3D" id="3.60.15.10">
    <property type="entry name" value="Ribonuclease Z/Hydroxyacylglutathione hydrolase-like"/>
    <property type="match status" value="1"/>
</dbReference>
<dbReference type="Proteomes" id="UP000396862">
    <property type="component" value="Unassembled WGS sequence"/>
</dbReference>
<accession>A0A2P8CKU0</accession>
<dbReference type="SUPFAM" id="SSF56281">
    <property type="entry name" value="Metallo-hydrolase/oxidoreductase"/>
    <property type="match status" value="1"/>
</dbReference>
<dbReference type="EMBL" id="BLAU01000001">
    <property type="protein sequence ID" value="GET20193.1"/>
    <property type="molecule type" value="Genomic_DNA"/>
</dbReference>
<keyword evidence="2" id="KW-0378">Hydrolase</keyword>
<dbReference type="PANTHER" id="PTHR13754:SF13">
    <property type="entry name" value="METALLO-BETA-LACTAMASE SUPERFAMILY PROTEIN (AFU_ORTHOLOGUE AFUA_3G07630)"/>
    <property type="match status" value="1"/>
</dbReference>
<gene>
    <name evidence="3" type="ORF">CLV93_101536</name>
    <name evidence="2" type="ORF">JCM18694_04390</name>
</gene>
<dbReference type="OrthoDB" id="9803916at2"/>
<dbReference type="Proteomes" id="UP000240621">
    <property type="component" value="Unassembled WGS sequence"/>
</dbReference>
<dbReference type="SMART" id="SM00849">
    <property type="entry name" value="Lactamase_B"/>
    <property type="match status" value="1"/>
</dbReference>
<reference evidence="2 5" key="2">
    <citation type="submission" date="2019-10" db="EMBL/GenBank/DDBJ databases">
        <title>Prolixibacter strains distinguished by the presence of nitrate reductase genes were adept at nitrate-dependent anaerobic corrosion of metallic iron and carbon steel.</title>
        <authorList>
            <person name="Iino T."/>
            <person name="Shono N."/>
            <person name="Ito K."/>
            <person name="Nakamura R."/>
            <person name="Sueoka K."/>
            <person name="Harayama S."/>
            <person name="Ohkuma M."/>
        </authorList>
    </citation>
    <scope>NUCLEOTIDE SEQUENCE [LARGE SCALE GENOMIC DNA]</scope>
    <source>
        <strain evidence="2 5">MIC1-1</strain>
    </source>
</reference>
<dbReference type="InterPro" id="IPR036866">
    <property type="entry name" value="RibonucZ/Hydroxyglut_hydro"/>
</dbReference>
<dbReference type="RefSeq" id="WP_106540602.1">
    <property type="nucleotide sequence ID" value="NZ_BLAU01000001.1"/>
</dbReference>
<feature type="domain" description="Metallo-beta-lactamase" evidence="1">
    <location>
        <begin position="19"/>
        <end position="231"/>
    </location>
</feature>
<dbReference type="AlphaFoldDB" id="A0A2P8CKU0"/>
<organism evidence="3 4">
    <name type="scientific">Prolixibacter denitrificans</name>
    <dbReference type="NCBI Taxonomy" id="1541063"/>
    <lineage>
        <taxon>Bacteria</taxon>
        <taxon>Pseudomonadati</taxon>
        <taxon>Bacteroidota</taxon>
        <taxon>Bacteroidia</taxon>
        <taxon>Marinilabiliales</taxon>
        <taxon>Prolixibacteraceae</taxon>
        <taxon>Prolixibacter</taxon>
    </lineage>
</organism>
<dbReference type="Pfam" id="PF00753">
    <property type="entry name" value="Lactamase_B"/>
    <property type="match status" value="1"/>
</dbReference>
<evidence type="ECO:0000313" key="5">
    <source>
        <dbReference type="Proteomes" id="UP000396862"/>
    </source>
</evidence>
<sequence>MKITILNDNTAGKVCGAEHGLSFLIEADQTILFDTGPSDIIVRNARILGIDLKIIDAIALSHGHWDHVNGLMHLGHKPLILHPDAFLSRYRKADHSPLGMPASRDELTNRFEIIESREPYPISDELWFLGEIPRVTDFEAKETPFELEDGSDDFVPDDSGMVALTDHGLIVISGCAHAGICNMVLHARKVIPGFPVYAVIGGFHLTSETERVEKTIEFMKEHNVTRVIPSHCTGLPALARFYQEFGFMQVRTGNIIEL</sequence>
<protein>
    <submittedName>
        <fullName evidence="3">7, 8-dihydropterin-6-yl-methyl-4-(Beta-D-ribofuranosyl)aminobenzene 5'-phosphate synthase</fullName>
    </submittedName>
    <submittedName>
        <fullName evidence="2">MBL fold hydrolase</fullName>
    </submittedName>
</protein>
<comment type="caution">
    <text evidence="3">The sequence shown here is derived from an EMBL/GenBank/DDBJ whole genome shotgun (WGS) entry which is preliminary data.</text>
</comment>
<keyword evidence="5" id="KW-1185">Reference proteome</keyword>
<dbReference type="InterPro" id="IPR001279">
    <property type="entry name" value="Metallo-B-lactamas"/>
</dbReference>
<evidence type="ECO:0000259" key="1">
    <source>
        <dbReference type="SMART" id="SM00849"/>
    </source>
</evidence>
<evidence type="ECO:0000313" key="3">
    <source>
        <dbReference type="EMBL" id="PSK85572.1"/>
    </source>
</evidence>
<dbReference type="PANTHER" id="PTHR13754">
    <property type="entry name" value="METALLO-BETA-LACTAMASE SUPERFAMILY PROTEIN"/>
    <property type="match status" value="1"/>
</dbReference>
<dbReference type="GO" id="GO:0016740">
    <property type="term" value="F:transferase activity"/>
    <property type="evidence" value="ECO:0007669"/>
    <property type="project" value="TreeGrafter"/>
</dbReference>
<reference evidence="3 4" key="1">
    <citation type="submission" date="2018-03" db="EMBL/GenBank/DDBJ databases">
        <title>Genomic Encyclopedia of Archaeal and Bacterial Type Strains, Phase II (KMG-II): from individual species to whole genera.</title>
        <authorList>
            <person name="Goeker M."/>
        </authorList>
    </citation>
    <scope>NUCLEOTIDE SEQUENCE [LARGE SCALE GENOMIC DNA]</scope>
    <source>
        <strain evidence="3 4">DSM 27267</strain>
    </source>
</reference>
<dbReference type="InterPro" id="IPR052926">
    <property type="entry name" value="Metallo-beta-lactamase_dom"/>
</dbReference>
<evidence type="ECO:0000313" key="2">
    <source>
        <dbReference type="EMBL" id="GET20193.1"/>
    </source>
</evidence>
<evidence type="ECO:0000313" key="4">
    <source>
        <dbReference type="Proteomes" id="UP000240621"/>
    </source>
</evidence>
<name>A0A2P8CKU0_9BACT</name>
<dbReference type="InterPro" id="IPR041712">
    <property type="entry name" value="DHPS-like_MBL-fold"/>
</dbReference>